<evidence type="ECO:0000256" key="1">
    <source>
        <dbReference type="ARBA" id="ARBA00004141"/>
    </source>
</evidence>
<dbReference type="PANTHER" id="PTHR11662:SF446">
    <property type="entry name" value="SODIUM-DEPENDENT PHOSPHATE TRANSPORT PROTEIN 1, CHLOROPLASTIC"/>
    <property type="match status" value="1"/>
</dbReference>
<dbReference type="Pfam" id="PF07690">
    <property type="entry name" value="MFS_1"/>
    <property type="match status" value="1"/>
</dbReference>
<keyword evidence="3" id="KW-0150">Chloroplast</keyword>
<evidence type="ECO:0000256" key="3">
    <source>
        <dbReference type="ARBA" id="ARBA00022528"/>
    </source>
</evidence>
<accession>A0AAV1HWF9</accession>
<evidence type="ECO:0000256" key="7">
    <source>
        <dbReference type="ARBA" id="ARBA00022989"/>
    </source>
</evidence>
<evidence type="ECO:0000256" key="11">
    <source>
        <dbReference type="SAM" id="Phobius"/>
    </source>
</evidence>
<keyword evidence="14" id="KW-1185">Reference proteome</keyword>
<comment type="caution">
    <text evidence="13">The sequence shown here is derived from an EMBL/GenBank/DDBJ whole genome shotgun (WGS) entry which is preliminary data.</text>
</comment>
<dbReference type="InterPro" id="IPR020846">
    <property type="entry name" value="MFS_dom"/>
</dbReference>
<sequence>MSSELLHQTAVIHTDTRERCQHALLHSRRTRHGSAFVAIRCQRDSRRSYNWQIKREHGCQGRRSPCCQSSGRSDADIRRPKLDGSDIQHTARQEDPDSNGALTLDANPVSQVVEVVKEARWQRRFTIVGLCFTAFMLCNMDRVNMSIAILPMSKQFGWDSAKIGLVQSSFFWGYLTTQVAGGVWADKYGGKMVLGFGVIWWSIATALTPLAASLGLPALLFARACMGVGEGVAMPAMNNLLSRWVPVQERSRSLALVYSGMYTGSILGLALSPHLIEWLHWPSVFHIFGSIGVLWYLVWEWKSASAPDEDARCSKAEKELLAKGTLERREGTAIPWKQLFSKAPVWALIVCHFCHNWGTFILLSWMPMYYQQHLGMDLLKSGIFSVLPWITMAIFANLGGWLADSLIHKGMSVTRVRKIMQTIGFMGPALFLSQLSHVKTATGAVACMMASQGLDSFSQSGLYSNHQDIGPRYSGVLLGMSNTAGVLAGVMGTAATGLILANGSWDDVWNVAVVLYLVGTVVWNVFATGEQIFD</sequence>
<comment type="subcellular location">
    <subcellularLocation>
        <location evidence="1">Membrane</location>
        <topology evidence="1">Multi-pass membrane protein</topology>
    </subcellularLocation>
    <subcellularLocation>
        <location evidence="2">Plastid</location>
        <location evidence="2">Chloroplast</location>
    </subcellularLocation>
</comment>
<dbReference type="PROSITE" id="PS50850">
    <property type="entry name" value="MFS"/>
    <property type="match status" value="1"/>
</dbReference>
<dbReference type="GO" id="GO:0042170">
    <property type="term" value="C:plastid membrane"/>
    <property type="evidence" value="ECO:0007669"/>
    <property type="project" value="UniProtKB-ARBA"/>
</dbReference>
<dbReference type="Proteomes" id="UP001314263">
    <property type="component" value="Unassembled WGS sequence"/>
</dbReference>
<evidence type="ECO:0000256" key="8">
    <source>
        <dbReference type="ARBA" id="ARBA00023136"/>
    </source>
</evidence>
<feature type="transmembrane region" description="Helical" evidence="11">
    <location>
        <begin position="386"/>
        <end position="407"/>
    </location>
</feature>
<gene>
    <name evidence="13" type="primary">PHT4:4</name>
    <name evidence="13" type="ORF">CVIRNUC_002281</name>
</gene>
<dbReference type="InterPro" id="IPR044777">
    <property type="entry name" value="SLC17A9-like"/>
</dbReference>
<dbReference type="SUPFAM" id="SSF103473">
    <property type="entry name" value="MFS general substrate transporter"/>
    <property type="match status" value="1"/>
</dbReference>
<organism evidence="13 14">
    <name type="scientific">Coccomyxa viridis</name>
    <dbReference type="NCBI Taxonomy" id="1274662"/>
    <lineage>
        <taxon>Eukaryota</taxon>
        <taxon>Viridiplantae</taxon>
        <taxon>Chlorophyta</taxon>
        <taxon>core chlorophytes</taxon>
        <taxon>Trebouxiophyceae</taxon>
        <taxon>Trebouxiophyceae incertae sedis</taxon>
        <taxon>Coccomyxaceae</taxon>
        <taxon>Coccomyxa</taxon>
    </lineage>
</organism>
<proteinExistence type="inferred from homology"/>
<evidence type="ECO:0000259" key="12">
    <source>
        <dbReference type="PROSITE" id="PS50850"/>
    </source>
</evidence>
<evidence type="ECO:0000313" key="14">
    <source>
        <dbReference type="Proteomes" id="UP001314263"/>
    </source>
</evidence>
<keyword evidence="8 11" id="KW-0472">Membrane</keyword>
<feature type="compositionally biased region" description="Basic and acidic residues" evidence="10">
    <location>
        <begin position="73"/>
        <end position="95"/>
    </location>
</feature>
<dbReference type="InterPro" id="IPR011701">
    <property type="entry name" value="MFS"/>
</dbReference>
<dbReference type="Gene3D" id="1.20.1250.20">
    <property type="entry name" value="MFS general substrate transporter like domains"/>
    <property type="match status" value="2"/>
</dbReference>
<feature type="transmembrane region" description="Helical" evidence="11">
    <location>
        <begin position="345"/>
        <end position="366"/>
    </location>
</feature>
<evidence type="ECO:0000256" key="6">
    <source>
        <dbReference type="ARBA" id="ARBA00022946"/>
    </source>
</evidence>
<feature type="domain" description="Major facilitator superfamily (MFS) profile" evidence="12">
    <location>
        <begin position="127"/>
        <end position="531"/>
    </location>
</feature>
<feature type="transmembrane region" description="Helical" evidence="11">
    <location>
        <begin position="508"/>
        <end position="526"/>
    </location>
</feature>
<evidence type="ECO:0000313" key="13">
    <source>
        <dbReference type="EMBL" id="CAK0754227.1"/>
    </source>
</evidence>
<protein>
    <submittedName>
        <fullName evidence="13">Ascorbate transporter, chloroplastic</fullName>
    </submittedName>
</protein>
<keyword evidence="4" id="KW-0934">Plastid</keyword>
<comment type="similarity">
    <text evidence="9">Belongs to the major facilitator superfamily. Sodium/anion cotransporter (TC 2.A.1.14) family.</text>
</comment>
<evidence type="ECO:0000256" key="5">
    <source>
        <dbReference type="ARBA" id="ARBA00022692"/>
    </source>
</evidence>
<keyword evidence="6" id="KW-0809">Transit peptide</keyword>
<keyword evidence="7 11" id="KW-1133">Transmembrane helix</keyword>
<name>A0AAV1HWF9_9CHLO</name>
<evidence type="ECO:0000256" key="2">
    <source>
        <dbReference type="ARBA" id="ARBA00004229"/>
    </source>
</evidence>
<feature type="transmembrane region" description="Helical" evidence="11">
    <location>
        <begin position="253"/>
        <end position="272"/>
    </location>
</feature>
<dbReference type="GO" id="GO:0009507">
    <property type="term" value="C:chloroplast"/>
    <property type="evidence" value="ECO:0007669"/>
    <property type="project" value="UniProtKB-SubCell"/>
</dbReference>
<feature type="transmembrane region" description="Helical" evidence="11">
    <location>
        <begin position="278"/>
        <end position="298"/>
    </location>
</feature>
<dbReference type="FunFam" id="1.20.1250.20:FF:000058">
    <property type="entry name" value="ascorbate transporter, chloroplastic isoform X1"/>
    <property type="match status" value="1"/>
</dbReference>
<evidence type="ECO:0000256" key="4">
    <source>
        <dbReference type="ARBA" id="ARBA00022640"/>
    </source>
</evidence>
<dbReference type="InterPro" id="IPR036259">
    <property type="entry name" value="MFS_trans_sf"/>
</dbReference>
<feature type="region of interest" description="Disordered" evidence="10">
    <location>
        <begin position="60"/>
        <end position="101"/>
    </location>
</feature>
<dbReference type="InterPro" id="IPR050382">
    <property type="entry name" value="MFS_Na/Anion_cotransporter"/>
</dbReference>
<dbReference type="FunFam" id="1.20.1250.20:FF:000086">
    <property type="entry name" value="ascorbate transporter, chloroplastic isoform X2"/>
    <property type="match status" value="1"/>
</dbReference>
<feature type="transmembrane region" description="Helical" evidence="11">
    <location>
        <begin position="163"/>
        <end position="185"/>
    </location>
</feature>
<feature type="transmembrane region" description="Helical" evidence="11">
    <location>
        <begin position="476"/>
        <end position="502"/>
    </location>
</feature>
<feature type="transmembrane region" description="Helical" evidence="11">
    <location>
        <begin position="125"/>
        <end position="143"/>
    </location>
</feature>
<feature type="transmembrane region" description="Helical" evidence="11">
    <location>
        <begin position="218"/>
        <end position="241"/>
    </location>
</feature>
<dbReference type="CDD" id="cd17380">
    <property type="entry name" value="MFS_SLC17A9_like"/>
    <property type="match status" value="1"/>
</dbReference>
<dbReference type="PANTHER" id="PTHR11662">
    <property type="entry name" value="SOLUTE CARRIER FAMILY 17"/>
    <property type="match status" value="1"/>
</dbReference>
<evidence type="ECO:0000256" key="9">
    <source>
        <dbReference type="ARBA" id="ARBA00024362"/>
    </source>
</evidence>
<dbReference type="AlphaFoldDB" id="A0AAV1HWF9"/>
<dbReference type="EMBL" id="CAUYUE010000003">
    <property type="protein sequence ID" value="CAK0754227.1"/>
    <property type="molecule type" value="Genomic_DNA"/>
</dbReference>
<evidence type="ECO:0000256" key="10">
    <source>
        <dbReference type="SAM" id="MobiDB-lite"/>
    </source>
</evidence>
<dbReference type="GO" id="GO:0005315">
    <property type="term" value="F:phosphate transmembrane transporter activity"/>
    <property type="evidence" value="ECO:0007669"/>
    <property type="project" value="UniProtKB-ARBA"/>
</dbReference>
<reference evidence="13 14" key="1">
    <citation type="submission" date="2023-10" db="EMBL/GenBank/DDBJ databases">
        <authorList>
            <person name="Maclean D."/>
            <person name="Macfadyen A."/>
        </authorList>
    </citation>
    <scope>NUCLEOTIDE SEQUENCE [LARGE SCALE GENOMIC DNA]</scope>
</reference>
<keyword evidence="5 11" id="KW-0812">Transmembrane</keyword>
<feature type="transmembrane region" description="Helical" evidence="11">
    <location>
        <begin position="192"/>
        <end position="212"/>
    </location>
</feature>